<dbReference type="InParanoid" id="A0A263D831"/>
<dbReference type="NCBIfam" id="NF003417">
    <property type="entry name" value="PRK04813.1"/>
    <property type="match status" value="3"/>
</dbReference>
<comment type="cofactor">
    <cofactor evidence="1">
        <name>pantetheine 4'-phosphate</name>
        <dbReference type="ChEBI" id="CHEBI:47942"/>
    </cofactor>
</comment>
<name>A0A263D831_9PSEU</name>
<dbReference type="Pfam" id="PF13193">
    <property type="entry name" value="AMP-binding_C"/>
    <property type="match status" value="3"/>
</dbReference>
<feature type="domain" description="Carrier" evidence="5">
    <location>
        <begin position="3100"/>
        <end position="3175"/>
    </location>
</feature>
<dbReference type="Gene3D" id="1.10.1200.10">
    <property type="entry name" value="ACP-like"/>
    <property type="match status" value="2"/>
</dbReference>
<keyword evidence="2" id="KW-0596">Phosphopantetheine</keyword>
<evidence type="ECO:0000256" key="4">
    <source>
        <dbReference type="SAM" id="MobiDB-lite"/>
    </source>
</evidence>
<dbReference type="FunFam" id="3.40.50.980:FF:000001">
    <property type="entry name" value="Non-ribosomal peptide synthetase"/>
    <property type="match status" value="3"/>
</dbReference>
<feature type="domain" description="Carrier" evidence="5">
    <location>
        <begin position="2031"/>
        <end position="2106"/>
    </location>
</feature>
<dbReference type="InterPro" id="IPR025110">
    <property type="entry name" value="AMP-bd_C"/>
</dbReference>
<protein>
    <submittedName>
        <fullName evidence="6">Non-ribosomal peptide synthetase</fullName>
    </submittedName>
</protein>
<evidence type="ECO:0000256" key="3">
    <source>
        <dbReference type="ARBA" id="ARBA00022553"/>
    </source>
</evidence>
<dbReference type="Gene3D" id="2.30.38.10">
    <property type="entry name" value="Luciferase, Domain 3"/>
    <property type="match status" value="3"/>
</dbReference>
<dbReference type="EMBL" id="NKYE01000002">
    <property type="protein sequence ID" value="OZM74640.1"/>
    <property type="molecule type" value="Genomic_DNA"/>
</dbReference>
<dbReference type="Gene3D" id="3.30.559.10">
    <property type="entry name" value="Chloramphenicol acetyltransferase-like domain"/>
    <property type="match status" value="3"/>
</dbReference>
<dbReference type="PROSITE" id="PS50075">
    <property type="entry name" value="CARRIER"/>
    <property type="match status" value="3"/>
</dbReference>
<dbReference type="InterPro" id="IPR036736">
    <property type="entry name" value="ACP-like_sf"/>
</dbReference>
<evidence type="ECO:0000313" key="6">
    <source>
        <dbReference type="EMBL" id="OZM74640.1"/>
    </source>
</evidence>
<sequence>MRLSTAQQGIWFGQRLAPGNPMYNIAQFLDIGGALEVAHLQHAVWRVQAEAEALRAGFTDTVDGPRQYLREPSDQPLPLIDLSGEDDPEAAARSWMTRDLAAPVDPVTGELSRAALLRLGERRHFLYQRVHHLLVDGYGAVLVLRRIAALYRALVAGDKIPETDFGSLAEVLAQDHEYASSPRSATDAAFWQARMADRPDATMPSDSTAPMSTTFAQRTAHLDAREAAALQHRSRDLGTSWSPLVVAAVAAYLHRITGDTDVVLGLPVTARRSPVLRATPSMVSNVLPLRLRVTPGTTVAELVAQASREIRDTLRHQRYPADTLRRDLGMAPGKPLHGPTVNLLPMDDSPAFGPGMTASNHNLSVGPVDDLSIVIQGISPESGLRVDFNANPARYPAAELTAHHERFLRILRRVAATTADRVGELDLIDEDETRLVLRTWNDTARRGPGPDEATLPALFDAQVARTPDAPAVADDRTALTFAELDAEANRLARLLIAGGTGPGDTVAVLLPRSVGTIRALLAVSKTGAAYQPIDPGHPAERIAFLLDDSRPARVLADRATAGSLPAGVTPLLIEDLAASTRSHSPAPIAGTERLRPLLPEHAAYLIYTSGSTGRPKGVVVEHHSLANLFAGHRERLFGPARAATGADTLRVAHLAGVAFDAAWDPVLWMLDGHELLMVADEIRRDPEACARYLAGENVGSIETTPSYFRGLLAAGLYDQAGPAVVALGGEAVDLALWQRLRALDGVLAVNLYGPTESTVDSVATELSASPVPVIGTPMPGVRSYVLDAGLRPAPAGVTGELYLAGHGLARGYHGRAALTAERFTANPFDGAGERMYRTGDLARWNDDGRLEFLGRTDEQVKIRGFRIEPGEVRAALAAVDGVGQAAVIVRGTDDASRRLAGYVTPATADPARIRDRLGETLPAHLVPATVQAMDEFPLTPNGKLDTARLPELAADDRAGTVREPAGPTEAALCRLFASTLELAAVGPDDDFFELGGHSLLATRLTGAVRAELGAALSIRDLFEATTPARLAARVAGSPAGDRPALTPRWRPEQIPLSLAQRRLWFLNRLDPASPEYNMPVVLHLSGALDRTALREALGDVVTRHESLRTIVAERDGEPHQRILPPEAAGIAMDVETVTPGAVEARIAAEARRGFALDYEVPVRAVLLRTGNREHVLVLVLHHIAGDGWSFAPLARDLGESYRARLSGRPADLPPLTVQYADYALWHHELLGADTDQDSPAAAQARFWKSTLDGVPAELGIRTDRPRPSEPLRSGATVAVEIPASVHAALARVAAERGASPFMALHSAMAIWLSRLGAGRDISIGTPVAGRTDPALDELVGFFVNTLVLRTIIDGDPSFREFLARVRDTDLAALENQDLPFDRVVEAVDPERIPGRNPLFQAMLTLQNNAAATLDLPGLHARADTTAVTAAAKFDLSLTLGERFAPDGSPAGLSGELEYSTELFDESTARWHVETLLRLLGSLTADPDAPIRRSGLLTERQRAEVLTERHGSRRPVSPLSLPELFEAQADDRPHRTAVVAGEVTLSFAELDARAGALATTLRERGVRAGTPVAVALPRSADSVVALLAVVKASGIYLPVDVEYPAERIGYLLEDAAPGQLVTTSAVADRLREQLPGPLPGTLLMDEESPGNSGTGRLPSPSPADSAYLLYTSGSTGRPKGVEVSHEALVNLLCGHREKVFGPASAATGREVLRVAHTAGMSFDASWDPILWMVDGHELHMIDDDTRRDPEALLDYVSNRRIDAMETTPSYVAQLLAMGLLDSDGHRPTVLALGGEAVGESLWDELGSVPGLLAFNFYGPTESTVDAIVARVDAGTGPVIGSAVHNVRAYVFDSGLEPVPDGVDGELYLAGAGLARGYRGRPGLTAERFVPDPYGPEGTRMYRTGDLVRWTAPGGELEFVGRIDDQVKIRGFRVELGEVEAALTAHRDVASAAVLVDTPEDAPARLLAYVVPAAGSGEPDTAALREATRASLPDYMVPQTVLAIPEFPLTPNGKLDRAALPAPDAAATGPAQGPRDHVEERLCAVFSRTLGVPGIGIDDDFFALGGHSLLVTKLVSRIRAELGVELPIRALFEEPTVRGLAGRLPDADAGRSPLVRRSRPERVPLSYAQRRMWFLNNFEGANGSYNIVMALELDGELDAGALRAALRDVVARHETLRTLFPAEDGTPYQRILPPRDARPELPVHRIDGGAREAMAASARRGFALDEELPLRAELFRSAEDRHTLLLVVHHIAADGWSTAPLARDLAAAYAAHIGDTEPCLPALAVQYADYTLWQQDELGAEDDPSSRLRGQLDFWAAELTGLPEELTLPHDRPRPAEPGGSGGTVAMSIPERVHAAVAGIARGHGVSVFMALHAALATLLSRLGAGKDVPIGTPVAGRRDEALDELVGFFVNTLVLRADLAGNPTFAELLQRIRSTDLAAFDHQDVPFERVVEEVSPARTLSRHPLFQVMLTLQNTPTAELHLPGLKVSVADLEGVDAAKFDLSLSLSERRHLDGSPAGLTGTLEYSADLYDRRTAERFARWFEQVLDEFTATPDARIGDVDLVSAAEREQVLEHWNDTGRSQSAATVVELFERHAALAEPAALSVVAGAERITTAGLNAEANRLARSLRSRGVGTGDTVAVALSRSARTMTALLAVLKAGAVYQPIDLEYPAGRIAFLLSDTDPVLVLADEQGAAVVGDTHPLLRLDSAATLAEVAGHDGDDLSDVERERPLSEDDPAYVIHTSGSTGRPKGVVVEHRSLANLSRQHGEHLFAPASDRLGGRMLRVALTAAVAFDASWDPVLWMIAGHELHIVDDSTRRNAEDLVAGLREQRIDVIETTPSYLRQLMTHGLLDGGGHRPTVLALGGESVPVDLWAELRELDGVTAYNFYGPTESTVDSVIADLADRDRPAIGRPVRNTKAYVLDEHLRPLPPGVPGELYLSGAGVARGYLNRTQLTAERFVPDPFAQGGTRMYRTGDLVRWQPDATLEFVGRVDGQVKLRGFRIELGEIESTLTRADGVVGAAVVVRDTRAGNRRLVAYVVPALPGEVDPDVLRDALAGSLPDYMIPSAFVEMDRLPLTPNGKLDQRALPEPADPGAGGRGPRSPREDLLCRLFASALGMQRVGIDDSFFELGGHSLLATGLIGRIRSAFGVDVPIRRLFENPTVAGLARTLHDDTEENALDVLLPLRTSGSLPPLFAVHSASGLAWGYSGLLRYLDPERPLYGLQSPRLTDHAYDPAGIGDIAADYVTQIRSVQPHGPYHLAGYSFGGNLAHEVAVQLERAGEEVAFLTLWDSYPMAPQDGLEHATEDQIFRALLGNQGIPVPEQDELDRAGVLRAYRSAGSPLGSLSEEDLGAMLGVFVLQARLMNDFTPRRFDGDVLFFTAEAGRDENTPTLHEWAPYLQGRIDNHPVPFEHARLQQPAALEHIGPVVADALAAWCADEPQERTGS</sequence>
<evidence type="ECO:0000256" key="2">
    <source>
        <dbReference type="ARBA" id="ARBA00022450"/>
    </source>
</evidence>
<dbReference type="GO" id="GO:0044550">
    <property type="term" value="P:secondary metabolite biosynthetic process"/>
    <property type="evidence" value="ECO:0007669"/>
    <property type="project" value="TreeGrafter"/>
</dbReference>
<dbReference type="InterPro" id="IPR045851">
    <property type="entry name" value="AMP-bd_C_sf"/>
</dbReference>
<dbReference type="Gene3D" id="3.40.50.980">
    <property type="match status" value="6"/>
</dbReference>
<dbReference type="Pfam" id="PF00501">
    <property type="entry name" value="AMP-binding"/>
    <property type="match status" value="3"/>
</dbReference>
<feature type="region of interest" description="Disordered" evidence="4">
    <location>
        <begin position="3080"/>
        <end position="3104"/>
    </location>
</feature>
<evidence type="ECO:0000256" key="1">
    <source>
        <dbReference type="ARBA" id="ARBA00001957"/>
    </source>
</evidence>
<dbReference type="CDD" id="cd19540">
    <property type="entry name" value="LCL_NRPS-like"/>
    <property type="match status" value="2"/>
</dbReference>
<dbReference type="SUPFAM" id="SSF56801">
    <property type="entry name" value="Acetyl-CoA synthetase-like"/>
    <property type="match status" value="3"/>
</dbReference>
<dbReference type="GO" id="GO:0072330">
    <property type="term" value="P:monocarboxylic acid biosynthetic process"/>
    <property type="evidence" value="ECO:0007669"/>
    <property type="project" value="UniProtKB-ARBA"/>
</dbReference>
<gene>
    <name evidence="6" type="ORF">CFN78_04360</name>
</gene>
<dbReference type="PROSITE" id="PS00012">
    <property type="entry name" value="PHOSPHOPANTETHEINE"/>
    <property type="match status" value="3"/>
</dbReference>
<dbReference type="GO" id="GO:0043041">
    <property type="term" value="P:amino acid activation for nonribosomal peptide biosynthetic process"/>
    <property type="evidence" value="ECO:0007669"/>
    <property type="project" value="TreeGrafter"/>
</dbReference>
<dbReference type="InterPro" id="IPR001031">
    <property type="entry name" value="Thioesterase"/>
</dbReference>
<dbReference type="InterPro" id="IPR006162">
    <property type="entry name" value="Ppantetheine_attach_site"/>
</dbReference>
<organism evidence="6 7">
    <name type="scientific">Amycolatopsis antarctica</name>
    <dbReference type="NCBI Taxonomy" id="1854586"/>
    <lineage>
        <taxon>Bacteria</taxon>
        <taxon>Bacillati</taxon>
        <taxon>Actinomycetota</taxon>
        <taxon>Actinomycetes</taxon>
        <taxon>Pseudonocardiales</taxon>
        <taxon>Pseudonocardiaceae</taxon>
        <taxon>Amycolatopsis</taxon>
    </lineage>
</organism>
<dbReference type="GO" id="GO:0003824">
    <property type="term" value="F:catalytic activity"/>
    <property type="evidence" value="ECO:0007669"/>
    <property type="project" value="InterPro"/>
</dbReference>
<dbReference type="NCBIfam" id="TIGR01733">
    <property type="entry name" value="AA-adenyl-dom"/>
    <property type="match status" value="3"/>
</dbReference>
<dbReference type="PROSITE" id="PS00455">
    <property type="entry name" value="AMP_BINDING"/>
    <property type="match status" value="3"/>
</dbReference>
<dbReference type="Proteomes" id="UP000242444">
    <property type="component" value="Unassembled WGS sequence"/>
</dbReference>
<feature type="region of interest" description="Disordered" evidence="4">
    <location>
        <begin position="1635"/>
        <end position="1660"/>
    </location>
</feature>
<accession>A0A263D831</accession>
<dbReference type="FunFam" id="3.30.300.30:FF:000010">
    <property type="entry name" value="Enterobactin synthetase component F"/>
    <property type="match status" value="2"/>
</dbReference>
<dbReference type="InterPro" id="IPR020845">
    <property type="entry name" value="AMP-binding_CS"/>
</dbReference>
<dbReference type="FunFam" id="1.10.1200.10:FF:000016">
    <property type="entry name" value="Non-ribosomal peptide synthase"/>
    <property type="match status" value="3"/>
</dbReference>
<comment type="caution">
    <text evidence="6">The sequence shown here is derived from an EMBL/GenBank/DDBJ whole genome shotgun (WGS) entry which is preliminary data.</text>
</comment>
<dbReference type="InterPro" id="IPR009081">
    <property type="entry name" value="PP-bd_ACP"/>
</dbReference>
<dbReference type="Gene3D" id="3.30.559.30">
    <property type="entry name" value="Nonribosomal peptide synthetase, condensation domain"/>
    <property type="match status" value="3"/>
</dbReference>
<dbReference type="InterPro" id="IPR023213">
    <property type="entry name" value="CAT-like_dom_sf"/>
</dbReference>
<dbReference type="GO" id="GO:0008610">
    <property type="term" value="P:lipid biosynthetic process"/>
    <property type="evidence" value="ECO:0007669"/>
    <property type="project" value="UniProtKB-ARBA"/>
</dbReference>
<keyword evidence="3" id="KW-0597">Phosphoprotein</keyword>
<dbReference type="SUPFAM" id="SSF53474">
    <property type="entry name" value="alpha/beta-Hydrolases"/>
    <property type="match status" value="1"/>
</dbReference>
<dbReference type="InterPro" id="IPR001242">
    <property type="entry name" value="Condensation_dom"/>
</dbReference>
<dbReference type="Gene3D" id="3.30.300.30">
    <property type="match status" value="3"/>
</dbReference>
<proteinExistence type="predicted"/>
<dbReference type="CDD" id="cd05930">
    <property type="entry name" value="A_NRPS"/>
    <property type="match status" value="3"/>
</dbReference>
<dbReference type="FunCoup" id="A0A263D831">
    <property type="interactions" value="3"/>
</dbReference>
<keyword evidence="7" id="KW-1185">Reference proteome</keyword>
<dbReference type="SUPFAM" id="SSF47336">
    <property type="entry name" value="ACP-like"/>
    <property type="match status" value="3"/>
</dbReference>
<dbReference type="InterPro" id="IPR020806">
    <property type="entry name" value="PKS_PP-bd"/>
</dbReference>
<dbReference type="Pfam" id="PF00975">
    <property type="entry name" value="Thioesterase"/>
    <property type="match status" value="1"/>
</dbReference>
<dbReference type="InterPro" id="IPR029058">
    <property type="entry name" value="AB_hydrolase_fold"/>
</dbReference>
<dbReference type="Pfam" id="PF00668">
    <property type="entry name" value="Condensation"/>
    <property type="match status" value="3"/>
</dbReference>
<dbReference type="GO" id="GO:0031177">
    <property type="term" value="F:phosphopantetheine binding"/>
    <property type="evidence" value="ECO:0007669"/>
    <property type="project" value="InterPro"/>
</dbReference>
<dbReference type="SMART" id="SM00823">
    <property type="entry name" value="PKS_PP"/>
    <property type="match status" value="3"/>
</dbReference>
<reference evidence="6 7" key="1">
    <citation type="submission" date="2017-07" db="EMBL/GenBank/DDBJ databases">
        <title>Amycolatopsis antarcticus sp. nov., isolated from the surface of an Antarcticus brown macroalga.</title>
        <authorList>
            <person name="Wang J."/>
            <person name="Leiva S."/>
            <person name="Huang J."/>
            <person name="Huang Y."/>
        </authorList>
    </citation>
    <scope>NUCLEOTIDE SEQUENCE [LARGE SCALE GENOMIC DNA]</scope>
    <source>
        <strain evidence="6 7">AU-G6</strain>
    </source>
</reference>
<dbReference type="GO" id="GO:0005829">
    <property type="term" value="C:cytosol"/>
    <property type="evidence" value="ECO:0007669"/>
    <property type="project" value="TreeGrafter"/>
</dbReference>
<dbReference type="InterPro" id="IPR010071">
    <property type="entry name" value="AA_adenyl_dom"/>
</dbReference>
<dbReference type="PANTHER" id="PTHR45527:SF1">
    <property type="entry name" value="FATTY ACID SYNTHASE"/>
    <property type="match status" value="1"/>
</dbReference>
<dbReference type="Pfam" id="PF00550">
    <property type="entry name" value="PP-binding"/>
    <property type="match status" value="3"/>
</dbReference>
<dbReference type="PANTHER" id="PTHR45527">
    <property type="entry name" value="NONRIBOSOMAL PEPTIDE SYNTHETASE"/>
    <property type="match status" value="1"/>
</dbReference>
<dbReference type="Gene3D" id="3.40.50.1820">
    <property type="entry name" value="alpha/beta hydrolase"/>
    <property type="match status" value="1"/>
</dbReference>
<feature type="domain" description="Carrier" evidence="5">
    <location>
        <begin position="963"/>
        <end position="1038"/>
    </location>
</feature>
<evidence type="ECO:0000313" key="7">
    <source>
        <dbReference type="Proteomes" id="UP000242444"/>
    </source>
</evidence>
<dbReference type="FunFam" id="2.30.38.10:FF:000001">
    <property type="entry name" value="Non-ribosomal peptide synthetase PvdI"/>
    <property type="match status" value="2"/>
</dbReference>
<evidence type="ECO:0000259" key="5">
    <source>
        <dbReference type="PROSITE" id="PS50075"/>
    </source>
</evidence>
<dbReference type="InterPro" id="IPR000873">
    <property type="entry name" value="AMP-dep_synth/lig_dom"/>
</dbReference>
<dbReference type="OrthoDB" id="2378856at2"/>
<dbReference type="SUPFAM" id="SSF52777">
    <property type="entry name" value="CoA-dependent acyltransferases"/>
    <property type="match status" value="6"/>
</dbReference>